<dbReference type="AlphaFoldDB" id="A0A3B1CCG3"/>
<gene>
    <name evidence="3" type="ORF">MNBD_NITROSPINAE02-431</name>
</gene>
<feature type="transmembrane region" description="Helical" evidence="1">
    <location>
        <begin position="15"/>
        <end position="34"/>
    </location>
</feature>
<reference evidence="3" key="1">
    <citation type="submission" date="2018-06" db="EMBL/GenBank/DDBJ databases">
        <authorList>
            <person name="Zhirakovskaya E."/>
        </authorList>
    </citation>
    <scope>NUCLEOTIDE SEQUENCE</scope>
</reference>
<dbReference type="EMBL" id="UOGE01000112">
    <property type="protein sequence ID" value="VAX25892.1"/>
    <property type="molecule type" value="Genomic_DNA"/>
</dbReference>
<dbReference type="InterPro" id="IPR025746">
    <property type="entry name" value="PilX_N_dom"/>
</dbReference>
<protein>
    <recommendedName>
        <fullName evidence="2">Type 4 fimbrial biogenesis protein PilX N-terminal domain-containing protein</fullName>
    </recommendedName>
</protein>
<keyword evidence="1" id="KW-0812">Transmembrane</keyword>
<name>A0A3B1CCG3_9ZZZZ</name>
<proteinExistence type="predicted"/>
<keyword evidence="1" id="KW-1133">Transmembrane helix</keyword>
<organism evidence="3">
    <name type="scientific">hydrothermal vent metagenome</name>
    <dbReference type="NCBI Taxonomy" id="652676"/>
    <lineage>
        <taxon>unclassified sequences</taxon>
        <taxon>metagenomes</taxon>
        <taxon>ecological metagenomes</taxon>
    </lineage>
</organism>
<feature type="domain" description="Type 4 fimbrial biogenesis protein PilX N-terminal" evidence="2">
    <location>
        <begin position="14"/>
        <end position="63"/>
    </location>
</feature>
<keyword evidence="1" id="KW-0472">Membrane</keyword>
<evidence type="ECO:0000256" key="1">
    <source>
        <dbReference type="SAM" id="Phobius"/>
    </source>
</evidence>
<dbReference type="Pfam" id="PF14341">
    <property type="entry name" value="PilX_N"/>
    <property type="match status" value="1"/>
</dbReference>
<accession>A0A3B1CCG3</accession>
<evidence type="ECO:0000313" key="3">
    <source>
        <dbReference type="EMBL" id="VAX25892.1"/>
    </source>
</evidence>
<sequence>MLYHKYRGVLGNHKGATLVIGLVILAIISLLAVYSSRKSVMEIKISNNMKMSSGAFHTSEAGLNHAQRILMNLFQEDEANQQLIASDPNNQPVWTFLLGGSLAAYPVPATYFFCQGCEAGDSGIDGPWVSGGIKVLERNIDIEGISYTYTVTIWNNNDGATGAACGGSSSLDCDGIIMLRSVAQAFVSGSTDPVSESVLELVLGGEIKSLGAILPGLSQEFANEGKTSSGGDINEITNFNKTSII</sequence>
<evidence type="ECO:0000259" key="2">
    <source>
        <dbReference type="Pfam" id="PF14341"/>
    </source>
</evidence>